<feature type="domain" description="EGF-like" evidence="17">
    <location>
        <begin position="1330"/>
        <end position="1364"/>
    </location>
</feature>
<dbReference type="FunFam" id="2.10.25.10:FF:000080">
    <property type="entry name" value="Neurogenic locus notch 1"/>
    <property type="match status" value="1"/>
</dbReference>
<dbReference type="PROSITE" id="PS01225">
    <property type="entry name" value="CTCK_2"/>
    <property type="match status" value="1"/>
</dbReference>
<dbReference type="Pfam" id="PF13855">
    <property type="entry name" value="LRR_8"/>
    <property type="match status" value="5"/>
</dbReference>
<dbReference type="CDD" id="cd00054">
    <property type="entry name" value="EGF_CA"/>
    <property type="match status" value="4"/>
</dbReference>
<dbReference type="InterPro" id="IPR001881">
    <property type="entry name" value="EGF-like_Ca-bd_dom"/>
</dbReference>
<evidence type="ECO:0000256" key="4">
    <source>
        <dbReference type="ARBA" id="ARBA00022536"/>
    </source>
</evidence>
<dbReference type="SUPFAM" id="SSF52058">
    <property type="entry name" value="L domain-like"/>
    <property type="match status" value="2"/>
</dbReference>
<evidence type="ECO:0000313" key="18">
    <source>
        <dbReference type="Ensembl" id="ENSSANP00000094114.1"/>
    </source>
</evidence>
<feature type="disulfide bond" evidence="13">
    <location>
        <begin position="936"/>
        <end position="945"/>
    </location>
</feature>
<dbReference type="PROSITE" id="PS00010">
    <property type="entry name" value="ASX_HYDROXYL"/>
    <property type="match status" value="2"/>
</dbReference>
<dbReference type="InterPro" id="IPR001611">
    <property type="entry name" value="Leu-rich_rpt"/>
</dbReference>
<dbReference type="FunFam" id="3.80.10.10:FF:000032">
    <property type="entry name" value="Slit homolog 2 (Drosophila)"/>
    <property type="match status" value="1"/>
</dbReference>
<evidence type="ECO:0000259" key="15">
    <source>
        <dbReference type="PROSITE" id="PS01225"/>
    </source>
</evidence>
<keyword evidence="19" id="KW-1185">Reference proteome</keyword>
<evidence type="ECO:0000256" key="11">
    <source>
        <dbReference type="ARBA" id="ARBA00059139"/>
    </source>
</evidence>
<dbReference type="Pfam" id="PF12661">
    <property type="entry name" value="hEGF"/>
    <property type="match status" value="3"/>
</dbReference>
<dbReference type="FunFam" id="2.10.25.10:FF:000053">
    <property type="entry name" value="Slit guidance ligand 2"/>
    <property type="match status" value="1"/>
</dbReference>
<dbReference type="SUPFAM" id="SSF57196">
    <property type="entry name" value="EGF/Laminin"/>
    <property type="match status" value="6"/>
</dbReference>
<feature type="disulfide bond" evidence="13">
    <location>
        <begin position="977"/>
        <end position="986"/>
    </location>
</feature>
<dbReference type="SUPFAM" id="SSF49899">
    <property type="entry name" value="Concanavalin A-like lectins/glucanases"/>
    <property type="match status" value="1"/>
</dbReference>
<reference evidence="18" key="2">
    <citation type="submission" date="2025-09" db="UniProtKB">
        <authorList>
            <consortium name="Ensembl"/>
        </authorList>
    </citation>
    <scope>IDENTIFICATION</scope>
</reference>
<dbReference type="InterPro" id="IPR003591">
    <property type="entry name" value="Leu-rich_rpt_typical-subtyp"/>
</dbReference>
<dbReference type="FunFam" id="2.10.25.10:FF:000045">
    <property type="entry name" value="Slit guidance ligand 2"/>
    <property type="match status" value="1"/>
</dbReference>
<evidence type="ECO:0000259" key="17">
    <source>
        <dbReference type="PROSITE" id="PS50026"/>
    </source>
</evidence>
<keyword evidence="10" id="KW-0325">Glycoprotein</keyword>
<dbReference type="InterPro" id="IPR025875">
    <property type="entry name" value="Leu-rich_rpt_4"/>
</dbReference>
<dbReference type="SMART" id="SM00282">
    <property type="entry name" value="LamG"/>
    <property type="match status" value="1"/>
</dbReference>
<comment type="caution">
    <text evidence="13">Lacks conserved residue(s) required for the propagation of feature annotation.</text>
</comment>
<dbReference type="SMART" id="SM00179">
    <property type="entry name" value="EGF_CA"/>
    <property type="match status" value="6"/>
</dbReference>
<evidence type="ECO:0000256" key="7">
    <source>
        <dbReference type="ARBA" id="ARBA00022737"/>
    </source>
</evidence>
<feature type="domain" description="Laminin G" evidence="16">
    <location>
        <begin position="1147"/>
        <end position="1329"/>
    </location>
</feature>
<dbReference type="Pfam" id="PF01463">
    <property type="entry name" value="LRRCT"/>
    <property type="match status" value="4"/>
</dbReference>
<dbReference type="InterPro" id="IPR051355">
    <property type="entry name" value="Notch/Slit_guidance"/>
</dbReference>
<evidence type="ECO:0000256" key="6">
    <source>
        <dbReference type="ARBA" id="ARBA00022729"/>
    </source>
</evidence>
<dbReference type="InterPro" id="IPR000742">
    <property type="entry name" value="EGF"/>
</dbReference>
<feature type="chain" id="PRO_5025426504" description="Slit homolog 1 protein" evidence="14">
    <location>
        <begin position="29"/>
        <end position="1492"/>
    </location>
</feature>
<dbReference type="InterPro" id="IPR018097">
    <property type="entry name" value="EGF_Ca-bd_CS"/>
</dbReference>
<dbReference type="Gene3D" id="2.10.25.10">
    <property type="entry name" value="Laminin"/>
    <property type="match status" value="7"/>
</dbReference>
<dbReference type="GO" id="GO:0048495">
    <property type="term" value="F:Roundabout binding"/>
    <property type="evidence" value="ECO:0007669"/>
    <property type="project" value="TreeGrafter"/>
</dbReference>
<dbReference type="Pfam" id="PF01462">
    <property type="entry name" value="LRRNT"/>
    <property type="match status" value="2"/>
</dbReference>
<keyword evidence="4 13" id="KW-0245">EGF-like domain</keyword>
<dbReference type="Pfam" id="PF12799">
    <property type="entry name" value="LRR_4"/>
    <property type="match status" value="1"/>
</dbReference>
<organism evidence="18 19">
    <name type="scientific">Sinocyclocheilus anshuiensis</name>
    <dbReference type="NCBI Taxonomy" id="1608454"/>
    <lineage>
        <taxon>Eukaryota</taxon>
        <taxon>Metazoa</taxon>
        <taxon>Chordata</taxon>
        <taxon>Craniata</taxon>
        <taxon>Vertebrata</taxon>
        <taxon>Euteleostomi</taxon>
        <taxon>Actinopterygii</taxon>
        <taxon>Neopterygii</taxon>
        <taxon>Teleostei</taxon>
        <taxon>Ostariophysi</taxon>
        <taxon>Cypriniformes</taxon>
        <taxon>Cyprinidae</taxon>
        <taxon>Cyprininae</taxon>
        <taxon>Sinocyclocheilus</taxon>
    </lineage>
</organism>
<evidence type="ECO:0000256" key="12">
    <source>
        <dbReference type="ARBA" id="ARBA00074787"/>
    </source>
</evidence>
<keyword evidence="5" id="KW-0433">Leucine-rich repeat</keyword>
<evidence type="ECO:0000259" key="16">
    <source>
        <dbReference type="PROSITE" id="PS50025"/>
    </source>
</evidence>
<dbReference type="InterPro" id="IPR001791">
    <property type="entry name" value="Laminin_G"/>
</dbReference>
<dbReference type="PROSITE" id="PS50026">
    <property type="entry name" value="EGF_3"/>
    <property type="match status" value="7"/>
</dbReference>
<dbReference type="FunFam" id="2.10.25.10:FF:000186">
    <property type="entry name" value="Slit homolog 2 (Drosophila)"/>
    <property type="match status" value="1"/>
</dbReference>
<feature type="domain" description="EGF-like" evidence="17">
    <location>
        <begin position="1067"/>
        <end position="1103"/>
    </location>
</feature>
<dbReference type="InterPro" id="IPR000483">
    <property type="entry name" value="Cys-rich_flank_reg_C"/>
</dbReference>
<dbReference type="PANTHER" id="PTHR45836">
    <property type="entry name" value="SLIT HOMOLOG"/>
    <property type="match status" value="1"/>
</dbReference>
<dbReference type="SMART" id="SM00041">
    <property type="entry name" value="CT"/>
    <property type="match status" value="1"/>
</dbReference>
<evidence type="ECO:0000256" key="8">
    <source>
        <dbReference type="ARBA" id="ARBA00022782"/>
    </source>
</evidence>
<keyword evidence="7" id="KW-0677">Repeat</keyword>
<dbReference type="Pfam" id="PF00008">
    <property type="entry name" value="EGF"/>
    <property type="match status" value="3"/>
</dbReference>
<feature type="disulfide bond" evidence="13">
    <location>
        <begin position="1134"/>
        <end position="1143"/>
    </location>
</feature>
<dbReference type="SMART" id="SM00013">
    <property type="entry name" value="LRRNT"/>
    <property type="match status" value="4"/>
</dbReference>
<feature type="domain" description="EGF-like" evidence="17">
    <location>
        <begin position="948"/>
        <end position="987"/>
    </location>
</feature>
<evidence type="ECO:0000256" key="3">
    <source>
        <dbReference type="ARBA" id="ARBA00022525"/>
    </source>
</evidence>
<dbReference type="SMART" id="SM00368">
    <property type="entry name" value="LRR_RI"/>
    <property type="match status" value="4"/>
</dbReference>
<gene>
    <name evidence="18" type="primary">LOC107705008</name>
</gene>
<keyword evidence="9 13" id="KW-1015">Disulfide bond</keyword>
<dbReference type="InterPro" id="IPR000372">
    <property type="entry name" value="LRRNT"/>
</dbReference>
<dbReference type="SMART" id="SM00365">
    <property type="entry name" value="LRR_SD22"/>
    <property type="match status" value="6"/>
</dbReference>
<evidence type="ECO:0000256" key="14">
    <source>
        <dbReference type="SAM" id="SignalP"/>
    </source>
</evidence>
<feature type="signal peptide" evidence="14">
    <location>
        <begin position="1"/>
        <end position="28"/>
    </location>
</feature>
<dbReference type="Gene3D" id="3.80.10.10">
    <property type="entry name" value="Ribonuclease Inhibitor"/>
    <property type="match status" value="5"/>
</dbReference>
<dbReference type="FunFam" id="3.80.10.10:FF:000002">
    <property type="entry name" value="Slit guidance ligand 2"/>
    <property type="match status" value="2"/>
</dbReference>
<feature type="domain" description="EGF-like" evidence="17">
    <location>
        <begin position="1108"/>
        <end position="1144"/>
    </location>
</feature>
<evidence type="ECO:0000256" key="5">
    <source>
        <dbReference type="ARBA" id="ARBA00022614"/>
    </source>
</evidence>
<dbReference type="Gene3D" id="2.60.120.200">
    <property type="match status" value="1"/>
</dbReference>
<dbReference type="PROSITE" id="PS51450">
    <property type="entry name" value="LRR"/>
    <property type="match status" value="6"/>
</dbReference>
<dbReference type="SMART" id="SM00369">
    <property type="entry name" value="LRR_TYP"/>
    <property type="match status" value="17"/>
</dbReference>
<dbReference type="FunFam" id="2.10.25.10:FF:000054">
    <property type="entry name" value="Slit guidance ligand 2"/>
    <property type="match status" value="1"/>
</dbReference>
<dbReference type="InterPro" id="IPR000152">
    <property type="entry name" value="EGF-type_Asp/Asn_hydroxyl_site"/>
</dbReference>
<dbReference type="PROSITE" id="PS01187">
    <property type="entry name" value="EGF_CA"/>
    <property type="match status" value="2"/>
</dbReference>
<keyword evidence="2" id="KW-0217">Developmental protein</keyword>
<dbReference type="InterPro" id="IPR013032">
    <property type="entry name" value="EGF-like_CS"/>
</dbReference>
<dbReference type="SMART" id="SM00364">
    <property type="entry name" value="LRR_BAC"/>
    <property type="match status" value="6"/>
</dbReference>
<evidence type="ECO:0000256" key="10">
    <source>
        <dbReference type="ARBA" id="ARBA00023180"/>
    </source>
</evidence>
<dbReference type="FunFam" id="2.10.25.10:FF:000063">
    <property type="entry name" value="Slit guidance ligand 2"/>
    <property type="match status" value="1"/>
</dbReference>
<feature type="disulfide bond" evidence="13">
    <location>
        <begin position="1093"/>
        <end position="1102"/>
    </location>
</feature>
<name>A0A671SD21_9TELE</name>
<evidence type="ECO:0000256" key="2">
    <source>
        <dbReference type="ARBA" id="ARBA00022473"/>
    </source>
</evidence>
<dbReference type="FunFam" id="3.80.10.10:FF:000039">
    <property type="entry name" value="slit homolog 2 protein isoform X2"/>
    <property type="match status" value="1"/>
</dbReference>
<dbReference type="FunFam" id="2.10.25.10:FF:000062">
    <property type="entry name" value="Slit guidance ligand 2"/>
    <property type="match status" value="1"/>
</dbReference>
<dbReference type="Pfam" id="PF02210">
    <property type="entry name" value="Laminin_G_2"/>
    <property type="match status" value="1"/>
</dbReference>
<dbReference type="GO" id="GO:0050919">
    <property type="term" value="P:negative chemotaxis"/>
    <property type="evidence" value="ECO:0007669"/>
    <property type="project" value="TreeGrafter"/>
</dbReference>
<comment type="function">
    <text evidence="11">Thought to act as molecular guidance cue in cellular migration, and function appears to be mediated by interaction with roundabout homolog receptors. During neural development involved in axonal navigation at the ventral midline of the neural tube and projection of axons to different regions. SLIT1 and SLIT2 together seem to be essential for midline guidance in the forebrain by acting as repulsive signal preventing inappropriate midline crossing by axons projecting from the olfactory bulb.</text>
</comment>
<dbReference type="SMART" id="SM00181">
    <property type="entry name" value="EGF"/>
    <property type="match status" value="8"/>
</dbReference>
<dbReference type="PROSITE" id="PS50025">
    <property type="entry name" value="LAM_G_DOMAIN"/>
    <property type="match status" value="1"/>
</dbReference>
<feature type="domain" description="CTCK" evidence="15">
    <location>
        <begin position="1417"/>
        <end position="1492"/>
    </location>
</feature>
<reference evidence="18" key="1">
    <citation type="submission" date="2025-08" db="UniProtKB">
        <authorList>
            <consortium name="Ensembl"/>
        </authorList>
    </citation>
    <scope>IDENTIFICATION</scope>
</reference>
<keyword evidence="8" id="KW-0221">Differentiation</keyword>
<dbReference type="Proteomes" id="UP000472260">
    <property type="component" value="Unassembled WGS sequence"/>
</dbReference>
<dbReference type="GO" id="GO:0008201">
    <property type="term" value="F:heparin binding"/>
    <property type="evidence" value="ECO:0007669"/>
    <property type="project" value="TreeGrafter"/>
</dbReference>
<evidence type="ECO:0000256" key="1">
    <source>
        <dbReference type="ARBA" id="ARBA00004613"/>
    </source>
</evidence>
<feature type="domain" description="EGF-like" evidence="17">
    <location>
        <begin position="911"/>
        <end position="946"/>
    </location>
</feature>
<feature type="disulfide bond" evidence="13">
    <location>
        <begin position="1015"/>
        <end position="1024"/>
    </location>
</feature>
<dbReference type="InterPro" id="IPR032675">
    <property type="entry name" value="LRR_dom_sf"/>
</dbReference>
<dbReference type="PROSITE" id="PS00022">
    <property type="entry name" value="EGF_1"/>
    <property type="match status" value="7"/>
</dbReference>
<dbReference type="PANTHER" id="PTHR45836:SF3">
    <property type="entry name" value="SLIT HOMOLOG 1 PROTEIN"/>
    <property type="match status" value="1"/>
</dbReference>
<dbReference type="FunFam" id="2.60.120.200:FF:000013">
    <property type="entry name" value="Slit guidance ligand 2"/>
    <property type="match status" value="1"/>
</dbReference>
<dbReference type="PROSITE" id="PS01186">
    <property type="entry name" value="EGF_2"/>
    <property type="match status" value="6"/>
</dbReference>
<dbReference type="GO" id="GO:0005615">
    <property type="term" value="C:extracellular space"/>
    <property type="evidence" value="ECO:0007669"/>
    <property type="project" value="TreeGrafter"/>
</dbReference>
<protein>
    <recommendedName>
        <fullName evidence="12">Slit homolog 1 protein</fullName>
    </recommendedName>
</protein>
<sequence>MPARGVHSVGRLVETCIQILLLCKAAMACPALCTCSGTTVDCHGLGLKTMPRNIPRNTERLELNGNNLTRINRNDFSGLKYLRVLQLMENQIGTVERGAFDDMRELERLRLNRNQLHQLPELLFQKNAALSRLDLSENFIKAIPRKAFRGATDIKNLQLDKNHISCIEDGAFRALRGLEVLTLNNNNISSIPVSSFNHMPKLRTFRLHSNNLNCDCNLAWLSQWLRERPTIGLFTQCSAPAPIQGLNVAEVQKHEFSCSGQSEDAAVQSCSFVTGSCPAVCTCSNNIVDCRGKGLTAIPASLPDSMAEIRLEQNGIKSILTGAFSPYKKLRRIDLSNNQISELAPDAFQGLRSLNSLVLYGNKITDLPKGVFDGLYALQLLLLNANKIHCLRANTFQDLQNLSLLSLYDNKIQTLAKGTFTSLRAIQTLHLAQNPFICDCNLKWLADYLRSNPIETSGARCTSPRRLANKRIGQIKSKKFRCSAKEQYVIPGTEDTRLSYDCNNDPVCPAKCRCESNVVDCSNLRLNRIPEHIPASTTELRLNNNEITAIEATGAFKTLSHLKKINLSNNKISEIEDGAFEGASPVNELHLTANQLDSVHSGMFRGLDGLRMLMLRNNRISCIHNNSFTGLHNVRLLSLYDNTLTTITPGAFDTLQSLSTLNLLANPFNCNCHLAWLSSWLRNRKIVTGNPRCQRPAFLKEIPLQDVVLPDFRCQEDQEEASCMPPVQCPSECTCLETVVRCSNKHLRVLPKGIPRNKMSSWFDGHVVIFHFRDLSNNKISSLTNSSFANMSQLTTLILSYNALRCIPTLAFGGLQSLRLLSLQGNDISELPDGIFNDAASLSHLAIGANPLYCDCRLRWLSDWVKTGYKEPGIARCAGPHGMEGKLLLTTPAKRFECQGEVDAAILAKCNPCMSKPCLNHGSCEADQTDGYRCRCSEGFKGKNCETALNACVSEPCKNGGACHMSGEEDEGFSCSCAAGFEGPTCDIDIDECKDHDCQNGATCIDGTNNYSCLCALFYTGEMCEDMEDMCASTRSPCKHQSTCFITVTGPKCICAPGYVGDDCSVNYDDCKDHRCQNGAQCVDKVNRYSCVCPKGYSGQLCEVPSTPRSLCDLADCQNNAPCVERGGHALCQCLEGFGGPRCEKLVSVNFVDRDSYLLLSDPKNWPQANITLQVSTAEDNGILLYNGDNDHIAVELHEGHVKVSYDPGSQPSHAIYSTETINDGQFHTVELVTFDQMVNLSIDGGIPTTMDSFGKVQPLRGEAPLYVGGRSAPRLSACMPVSVHPTAPRIWQIQNGSSFHGCIQNLYINNELQDFTKTQMKPGVVPGCEPCRKIYCLHGICQPNTAIGPVCHCQPGWSGQHCDQPSANPCLGSKCVHGRCIPMDTQSYRCECQEVKLIVHCQFDFHAVSSVLESECHGDPVRDFYQVQRGYAFCQTTRMVSWVECSGTCDTGSCCASQRMKRRKYTFECSDGTSFSEEVEKTIKCGCVGCM</sequence>
<proteinExistence type="predicted"/>
<keyword evidence="6 14" id="KW-0732">Signal</keyword>
<feature type="disulfide bond" evidence="13">
    <location>
        <begin position="1332"/>
        <end position="1342"/>
    </location>
</feature>
<dbReference type="InterPro" id="IPR013320">
    <property type="entry name" value="ConA-like_dom_sf"/>
</dbReference>
<accession>A0A671SD21</accession>
<dbReference type="InterPro" id="IPR006207">
    <property type="entry name" value="Cys_knot_C"/>
</dbReference>
<feature type="disulfide bond" evidence="13">
    <location>
        <begin position="1354"/>
        <end position="1363"/>
    </location>
</feature>
<dbReference type="PROSITE" id="PS01185">
    <property type="entry name" value="CTCK_1"/>
    <property type="match status" value="1"/>
</dbReference>
<comment type="subcellular location">
    <subcellularLocation>
        <location evidence="1">Secreted</location>
    </subcellularLocation>
</comment>
<evidence type="ECO:0000313" key="19">
    <source>
        <dbReference type="Proteomes" id="UP000472260"/>
    </source>
</evidence>
<dbReference type="CDD" id="cd00110">
    <property type="entry name" value="LamG"/>
    <property type="match status" value="1"/>
</dbReference>
<dbReference type="Ensembl" id="ENSSANT00000099947.1">
    <property type="protein sequence ID" value="ENSSANP00000094114.1"/>
    <property type="gene ID" value="ENSSANG00000046336.1"/>
</dbReference>
<feature type="domain" description="EGF-like" evidence="17">
    <location>
        <begin position="989"/>
        <end position="1025"/>
    </location>
</feature>
<keyword evidence="3" id="KW-0964">Secreted</keyword>
<dbReference type="FunFam" id="3.80.10.10:FF:000004">
    <property type="entry name" value="Slit guidance ligand 2"/>
    <property type="match status" value="1"/>
</dbReference>
<evidence type="ECO:0000256" key="13">
    <source>
        <dbReference type="PROSITE-ProRule" id="PRU00076"/>
    </source>
</evidence>
<dbReference type="GO" id="GO:0007411">
    <property type="term" value="P:axon guidance"/>
    <property type="evidence" value="ECO:0007669"/>
    <property type="project" value="TreeGrafter"/>
</dbReference>
<feature type="domain" description="EGF-like" evidence="17">
    <location>
        <begin position="1027"/>
        <end position="1065"/>
    </location>
</feature>
<dbReference type="SMART" id="SM00082">
    <property type="entry name" value="LRRCT"/>
    <property type="match status" value="4"/>
</dbReference>
<dbReference type="GO" id="GO:0005509">
    <property type="term" value="F:calcium ion binding"/>
    <property type="evidence" value="ECO:0007669"/>
    <property type="project" value="InterPro"/>
</dbReference>
<evidence type="ECO:0000256" key="9">
    <source>
        <dbReference type="ARBA" id="ARBA00023157"/>
    </source>
</evidence>
<feature type="disulfide bond" evidence="13">
    <location>
        <begin position="1055"/>
        <end position="1064"/>
    </location>
</feature>